<dbReference type="FunFam" id="3.30.70.3550:FF:000001">
    <property type="entry name" value="Leucyl/phenylalanyl-tRNA--protein transferase"/>
    <property type="match status" value="1"/>
</dbReference>
<dbReference type="Pfam" id="PF03588">
    <property type="entry name" value="Leu_Phe_trans"/>
    <property type="match status" value="1"/>
</dbReference>
<comment type="catalytic activity">
    <reaction evidence="6 15">
        <text>N-terminal L-arginyl-[protein] + L-leucyl-tRNA(Leu) = N-terminal L-leucyl-L-arginyl-[protein] + tRNA(Leu) + H(+)</text>
        <dbReference type="Rhea" id="RHEA:50416"/>
        <dbReference type="Rhea" id="RHEA-COMP:9613"/>
        <dbReference type="Rhea" id="RHEA-COMP:9622"/>
        <dbReference type="Rhea" id="RHEA-COMP:12672"/>
        <dbReference type="Rhea" id="RHEA-COMP:12673"/>
        <dbReference type="ChEBI" id="CHEBI:15378"/>
        <dbReference type="ChEBI" id="CHEBI:64719"/>
        <dbReference type="ChEBI" id="CHEBI:78442"/>
        <dbReference type="ChEBI" id="CHEBI:78494"/>
        <dbReference type="ChEBI" id="CHEBI:133044"/>
        <dbReference type="EC" id="2.3.2.6"/>
    </reaction>
</comment>
<dbReference type="NCBIfam" id="TIGR00667">
    <property type="entry name" value="aat"/>
    <property type="match status" value="1"/>
</dbReference>
<dbReference type="Proteomes" id="UP000198542">
    <property type="component" value="Unassembled WGS sequence"/>
</dbReference>
<comment type="catalytic activity">
    <reaction evidence="5 15">
        <text>L-phenylalanyl-tRNA(Phe) + an N-terminal L-alpha-aminoacyl-[protein] = an N-terminal L-phenylalanyl-L-alpha-aminoacyl-[protein] + tRNA(Phe)</text>
        <dbReference type="Rhea" id="RHEA:43632"/>
        <dbReference type="Rhea" id="RHEA-COMP:9668"/>
        <dbReference type="Rhea" id="RHEA-COMP:9699"/>
        <dbReference type="Rhea" id="RHEA-COMP:10636"/>
        <dbReference type="Rhea" id="RHEA-COMP:10637"/>
        <dbReference type="ChEBI" id="CHEBI:78442"/>
        <dbReference type="ChEBI" id="CHEBI:78531"/>
        <dbReference type="ChEBI" id="CHEBI:78597"/>
        <dbReference type="ChEBI" id="CHEBI:83561"/>
        <dbReference type="EC" id="2.3.2.6"/>
    </reaction>
</comment>
<dbReference type="HAMAP" id="MF_00688">
    <property type="entry name" value="Leu_Phe_trans"/>
    <property type="match status" value="1"/>
</dbReference>
<comment type="similarity">
    <text evidence="9 15">Belongs to the L/F-transferase family.</text>
</comment>
<dbReference type="EC" id="2.3.2.6" evidence="10 15"/>
<keyword evidence="2 15" id="KW-0963">Cytoplasm</keyword>
<dbReference type="FunFam" id="3.40.630.70:FF:000001">
    <property type="entry name" value="Leucyl/phenylalanyl-tRNA--protein transferase"/>
    <property type="match status" value="1"/>
</dbReference>
<dbReference type="SUPFAM" id="SSF55729">
    <property type="entry name" value="Acyl-CoA N-acyltransferases (Nat)"/>
    <property type="match status" value="1"/>
</dbReference>
<reference evidence="17" key="1">
    <citation type="submission" date="2016-10" db="EMBL/GenBank/DDBJ databases">
        <authorList>
            <person name="Varghese N."/>
            <person name="Submissions S."/>
        </authorList>
    </citation>
    <scope>NUCLEOTIDE SEQUENCE [LARGE SCALE GENOMIC DNA]</scope>
    <source>
        <strain evidence="17">BS3660</strain>
    </source>
</reference>
<proteinExistence type="inferred from homology"/>
<keyword evidence="4 15" id="KW-0012">Acyltransferase</keyword>
<dbReference type="EMBL" id="FNTC01000002">
    <property type="protein sequence ID" value="SEC61570.1"/>
    <property type="molecule type" value="Genomic_DNA"/>
</dbReference>
<evidence type="ECO:0000256" key="4">
    <source>
        <dbReference type="ARBA" id="ARBA00023315"/>
    </source>
</evidence>
<accession>A0A1H4TZ55</accession>
<evidence type="ECO:0000256" key="10">
    <source>
        <dbReference type="ARBA" id="ARBA00066767"/>
    </source>
</evidence>
<name>A0A1H4TZ55_PSEJE</name>
<evidence type="ECO:0000256" key="14">
    <source>
        <dbReference type="ARBA" id="ARBA00083640"/>
    </source>
</evidence>
<dbReference type="GO" id="GO:0005737">
    <property type="term" value="C:cytoplasm"/>
    <property type="evidence" value="ECO:0007669"/>
    <property type="project" value="UniProtKB-SubCell"/>
</dbReference>
<evidence type="ECO:0000256" key="2">
    <source>
        <dbReference type="ARBA" id="ARBA00022490"/>
    </source>
</evidence>
<evidence type="ECO:0000256" key="15">
    <source>
        <dbReference type="HAMAP-Rule" id="MF_00688"/>
    </source>
</evidence>
<dbReference type="InterPro" id="IPR016181">
    <property type="entry name" value="Acyl_CoA_acyltransferase"/>
</dbReference>
<dbReference type="AlphaFoldDB" id="A0A1H4TZ55"/>
<evidence type="ECO:0000256" key="9">
    <source>
        <dbReference type="ARBA" id="ARBA00061535"/>
    </source>
</evidence>
<dbReference type="Gene3D" id="3.40.630.70">
    <property type="entry name" value="Leucyl/phenylalanyl-tRNA-protein transferase, C-terminal domain"/>
    <property type="match status" value="1"/>
</dbReference>
<dbReference type="Gene3D" id="3.30.70.3550">
    <property type="entry name" value="Leucyl/phenylalanyl-tRNA-protein transferase, N-terminal domain"/>
    <property type="match status" value="1"/>
</dbReference>
<evidence type="ECO:0000256" key="6">
    <source>
        <dbReference type="ARBA" id="ARBA00050652"/>
    </source>
</evidence>
<evidence type="ECO:0000256" key="13">
    <source>
        <dbReference type="ARBA" id="ARBA00077165"/>
    </source>
</evidence>
<dbReference type="PANTHER" id="PTHR30098">
    <property type="entry name" value="LEUCYL/PHENYLALANYL-TRNA--PROTEIN TRANSFERASE"/>
    <property type="match status" value="1"/>
</dbReference>
<evidence type="ECO:0000256" key="8">
    <source>
        <dbReference type="ARBA" id="ARBA00054043"/>
    </source>
</evidence>
<dbReference type="GO" id="GO:0008914">
    <property type="term" value="F:leucyl-tRNA--protein transferase activity"/>
    <property type="evidence" value="ECO:0007669"/>
    <property type="project" value="UniProtKB-UniRule"/>
</dbReference>
<comment type="catalytic activity">
    <reaction evidence="7 15">
        <text>N-terminal L-lysyl-[protein] + L-leucyl-tRNA(Leu) = N-terminal L-leucyl-L-lysyl-[protein] + tRNA(Leu) + H(+)</text>
        <dbReference type="Rhea" id="RHEA:12340"/>
        <dbReference type="Rhea" id="RHEA-COMP:9613"/>
        <dbReference type="Rhea" id="RHEA-COMP:9622"/>
        <dbReference type="Rhea" id="RHEA-COMP:12670"/>
        <dbReference type="Rhea" id="RHEA-COMP:12671"/>
        <dbReference type="ChEBI" id="CHEBI:15378"/>
        <dbReference type="ChEBI" id="CHEBI:65249"/>
        <dbReference type="ChEBI" id="CHEBI:78442"/>
        <dbReference type="ChEBI" id="CHEBI:78494"/>
        <dbReference type="ChEBI" id="CHEBI:133043"/>
        <dbReference type="EC" id="2.3.2.6"/>
    </reaction>
</comment>
<keyword evidence="3 15" id="KW-0808">Transferase</keyword>
<keyword evidence="17" id="KW-1185">Reference proteome</keyword>
<evidence type="ECO:0000256" key="7">
    <source>
        <dbReference type="ARBA" id="ARBA00051538"/>
    </source>
</evidence>
<evidence type="ECO:0000256" key="1">
    <source>
        <dbReference type="ARBA" id="ARBA00004496"/>
    </source>
</evidence>
<dbReference type="GO" id="GO:0030163">
    <property type="term" value="P:protein catabolic process"/>
    <property type="evidence" value="ECO:0007669"/>
    <property type="project" value="UniProtKB-UniRule"/>
</dbReference>
<evidence type="ECO:0000256" key="12">
    <source>
        <dbReference type="ARBA" id="ARBA00077136"/>
    </source>
</evidence>
<organism evidence="16 17">
    <name type="scientific">Pseudomonas jessenii</name>
    <dbReference type="NCBI Taxonomy" id="77298"/>
    <lineage>
        <taxon>Bacteria</taxon>
        <taxon>Pseudomonadati</taxon>
        <taxon>Pseudomonadota</taxon>
        <taxon>Gammaproteobacteria</taxon>
        <taxon>Pseudomonadales</taxon>
        <taxon>Pseudomonadaceae</taxon>
        <taxon>Pseudomonas</taxon>
    </lineage>
</organism>
<comment type="subcellular location">
    <subcellularLocation>
        <location evidence="1 15">Cytoplasm</location>
    </subcellularLocation>
</comment>
<dbReference type="InterPro" id="IPR042221">
    <property type="entry name" value="Leu/Phe-tRNA_Trfase_N"/>
</dbReference>
<evidence type="ECO:0000313" key="17">
    <source>
        <dbReference type="Proteomes" id="UP000198542"/>
    </source>
</evidence>
<evidence type="ECO:0000256" key="5">
    <source>
        <dbReference type="ARBA" id="ARBA00050607"/>
    </source>
</evidence>
<dbReference type="InterPro" id="IPR042203">
    <property type="entry name" value="Leu/Phe-tRNA_Trfase_C"/>
</dbReference>
<comment type="function">
    <text evidence="8 15">Functions in the N-end rule pathway of protein degradation where it conjugates Leu, Phe and, less efficiently, Met from aminoacyl-tRNAs to the N-termini of proteins containing an N-terminal arginine or lysine.</text>
</comment>
<dbReference type="PANTHER" id="PTHR30098:SF2">
    <property type="entry name" value="LEUCYL_PHENYLALANYL-TRNA--PROTEIN TRANSFERASE"/>
    <property type="match status" value="1"/>
</dbReference>
<sequence>MAGQHPPLPSPSASPDAMLTWLQRNTLHFPPLEKAMRDPNGLLAAGGDLSADRLISAYRHGCFPWFSEGQPILWWSPDPRTVLFPDELHVSRSLNKLLRQQRYQVTFDQDFAAVIRACAAPRDYADGTWITEAMQDAYIELHRRGHAHSVEVWDGDELVGGLYGLAMGQLFFGESMFSLADNASKFGFATLVRHLKDSGFVLIDCQMPTDHLHSLGARAIPRHEFANYLARHLDQPNRASWVC</sequence>
<evidence type="ECO:0000256" key="3">
    <source>
        <dbReference type="ARBA" id="ARBA00022679"/>
    </source>
</evidence>
<gene>
    <name evidence="15" type="primary">aat</name>
    <name evidence="16" type="ORF">SAMN04490187_5044</name>
</gene>
<dbReference type="InterPro" id="IPR004616">
    <property type="entry name" value="Leu/Phe-tRNA_Trfase"/>
</dbReference>
<evidence type="ECO:0000313" key="16">
    <source>
        <dbReference type="EMBL" id="SEC61570.1"/>
    </source>
</evidence>
<protein>
    <recommendedName>
        <fullName evidence="11 15">Leucyl/phenylalanyl-tRNA--protein transferase</fullName>
        <ecNumber evidence="10 15">2.3.2.6</ecNumber>
    </recommendedName>
    <alternativeName>
        <fullName evidence="12 15">L/F-transferase</fullName>
    </alternativeName>
    <alternativeName>
        <fullName evidence="13 15">Leucyltransferase</fullName>
    </alternativeName>
    <alternativeName>
        <fullName evidence="14 15">Phenyalanyltransferase</fullName>
    </alternativeName>
</protein>
<evidence type="ECO:0000256" key="11">
    <source>
        <dbReference type="ARBA" id="ARBA00074372"/>
    </source>
</evidence>